<evidence type="ECO:0000313" key="2">
    <source>
        <dbReference type="Proteomes" id="UP000077063"/>
    </source>
</evidence>
<reference evidence="1 2" key="1">
    <citation type="submission" date="2016-03" db="EMBL/GenBank/DDBJ databases">
        <authorList>
            <consortium name="Pathogen Informatics"/>
        </authorList>
    </citation>
    <scope>NUCLEOTIDE SEQUENCE [LARGE SCALE GENOMIC DNA]</scope>
    <source>
        <strain evidence="2">e2161</strain>
    </source>
</reference>
<organism evidence="1 2">
    <name type="scientific">Enterobacter roggenkampii</name>
    <dbReference type="NCBI Taxonomy" id="1812935"/>
    <lineage>
        <taxon>Bacteria</taxon>
        <taxon>Pseudomonadati</taxon>
        <taxon>Pseudomonadota</taxon>
        <taxon>Gammaproteobacteria</taxon>
        <taxon>Enterobacterales</taxon>
        <taxon>Enterobacteriaceae</taxon>
        <taxon>Enterobacter</taxon>
        <taxon>Enterobacter cloacae complex</taxon>
    </lineage>
</organism>
<name>A0ABY0IZD9_9ENTR</name>
<sequence>MLFLFILLSIWLYRPSEKLSWPDANSTVSMPLLVVEHPARVKGTRETRAY</sequence>
<comment type="caution">
    <text evidence="1">The sequence shown here is derived from an EMBL/GenBank/DDBJ whole genome shotgun (WGS) entry which is preliminary data.</text>
</comment>
<gene>
    <name evidence="1" type="ORF">SAMEA2273443_01503</name>
</gene>
<proteinExistence type="predicted"/>
<dbReference type="Proteomes" id="UP000077063">
    <property type="component" value="Unassembled WGS sequence"/>
</dbReference>
<keyword evidence="2" id="KW-1185">Reference proteome</keyword>
<dbReference type="EMBL" id="FKDK01000004">
    <property type="protein sequence ID" value="SAA28193.1"/>
    <property type="molecule type" value="Genomic_DNA"/>
</dbReference>
<evidence type="ECO:0000313" key="1">
    <source>
        <dbReference type="EMBL" id="SAA28193.1"/>
    </source>
</evidence>
<accession>A0ABY0IZD9</accession>
<protein>
    <submittedName>
        <fullName evidence="1">Uncharacterized protein</fullName>
    </submittedName>
</protein>